<dbReference type="Proteomes" id="UP000282311">
    <property type="component" value="Unassembled WGS sequence"/>
</dbReference>
<sequence length="1319" mass="152603">MGKKKTSKKKKEVIKPIRASIEQLEQSRTGGQIALSGFSYQFLYSCYLILSESNENTTFHLEGIEDIDHYKCEVSSKGSTHIQLKYSTQKQDASFLKDVLKNFLEAYLFDASHNFKLVYDFSIAKGNLSKIFDNSLDESSTKYWKGIVQDIKTENSNWNWMGYSFDSFIKKLSFEKQNKNDLSEKIEKLLIEKYDITTGNIALFANGIKLCCLEKMERRESINQQQLNTIIQSIKDDISKGSENRAHSWIKKLDFNISSCENDFSYYEGKKATPQDIVMQLPVRRINTEKEIEESIQNNRVTVIKASSGQGKTTMALQVAFNLCSEYAIYQLVWCNDSKELDNIVQYFKSRVKLGEKPLIVIDNLDSQTGEWNRLAQLLQEEVSYHYKLLLTTREDDWYNYSGNLSNVRSLQIVKLVLNEQEAKSIFEVLQKSQKLHQAITDWRSSWTKVSDKKLLIEYVYLLTHGEMISERIAHQISQINKTDYGRIKCEILRKVCFADICGIKVPVSKLVGSILETTNRDYGDLLKSVENEFLIRVNTTEKYVEGLHPVRSQHIVDKLHEYAEISDTALQVVKITDVTYLPKLFSNLPHLITNKKNFYSNIIEILWDANNMSPYVLALKGLLSGGVTQYYVQNQSAFDDANNHGGLYLLSTDLNPFTQFEEFEFSVQTLSELIKITPDNANIKYLCDLRDSVPKIVLSETDLYYFCEELFTKLKTINLNELIDDIPSYASIAYWLLNIDRKFNLSKNISLEAIWAAKENYTINDISSIMYTCFCGDKETYTSFVKDNLQKIMTYLKKVTTSLNLFLSEDGNKIHVEYILLPSETRKGNEESVSRLMVICKTLPIFEVYCADAIKPTLDIISGYNIPDDAHKAMPLRNIIIVFHQEFASLWDKTIMSNYECDSILEWLNRWFTVRRNIATLSEECTASICKLLEGKPLGNLATEIDNLRTEINKELIREYSYPHQDRPFEEKAVLPKGFSKVKADYFGGIQNFCNQLVKFLLRDPEQSRLAMINLTIAHSSLHSMQKYFGAIVDEHGMLLHEHNELCVIEERSLQFLIITCEYFKEHMPSKYFNKYAIKSWYSKKYNDLMIDSKTALNGLSEDFLLTYPVKYYNDGILKFYPIIVDNLDITNPEVLMNFLYLCTPIASMDYSYLVIANKNKQSQIIHNGFRVPIQFLKDLKVAVDTEDEELIQSLSPPFPEEIAKQFLDCFEQKYELFIPARSEYEGVDSILELLWAYSRSRKELTADSDSKYLSSIESDLKEKIISLLKKIENQMPYNDFCELTQICDDTFKGSTFDDNKLNAFNKKLITRVLEQVN</sequence>
<dbReference type="EMBL" id="RBAH01000010">
    <property type="protein sequence ID" value="RKN84040.1"/>
    <property type="molecule type" value="Genomic_DNA"/>
</dbReference>
<protein>
    <recommendedName>
        <fullName evidence="1">Novel STAND NTPase 5 domain-containing protein</fullName>
    </recommendedName>
</protein>
<feature type="domain" description="Novel STAND NTPase 5" evidence="1">
    <location>
        <begin position="265"/>
        <end position="404"/>
    </location>
</feature>
<accession>A0A3B0CFJ4</accession>
<name>A0A3B0CFJ4_9BACL</name>
<keyword evidence="3" id="KW-1185">Reference proteome</keyword>
<dbReference type="OrthoDB" id="2677960at2"/>
<comment type="caution">
    <text evidence="2">The sequence shown here is derived from an EMBL/GenBank/DDBJ whole genome shotgun (WGS) entry which is preliminary data.</text>
</comment>
<evidence type="ECO:0000313" key="3">
    <source>
        <dbReference type="Proteomes" id="UP000282311"/>
    </source>
</evidence>
<dbReference type="InterPro" id="IPR057574">
    <property type="entry name" value="nSTAND_NTPase5_dom"/>
</dbReference>
<evidence type="ECO:0000313" key="2">
    <source>
        <dbReference type="EMBL" id="RKN84040.1"/>
    </source>
</evidence>
<dbReference type="InterPro" id="IPR027417">
    <property type="entry name" value="P-loop_NTPase"/>
</dbReference>
<reference evidence="2 3" key="1">
    <citation type="journal article" date="2007" name="Int. J. Syst. Evol. Microbiol.">
        <title>Paenibacillus ginsengarvi sp. nov., isolated from soil from ginseng cultivation.</title>
        <authorList>
            <person name="Yoon M.H."/>
            <person name="Ten L.N."/>
            <person name="Im W.T."/>
        </authorList>
    </citation>
    <scope>NUCLEOTIDE SEQUENCE [LARGE SCALE GENOMIC DNA]</scope>
    <source>
        <strain evidence="2 3">KCTC 13059</strain>
    </source>
</reference>
<organism evidence="2 3">
    <name type="scientific">Paenibacillus ginsengarvi</name>
    <dbReference type="NCBI Taxonomy" id="400777"/>
    <lineage>
        <taxon>Bacteria</taxon>
        <taxon>Bacillati</taxon>
        <taxon>Bacillota</taxon>
        <taxon>Bacilli</taxon>
        <taxon>Bacillales</taxon>
        <taxon>Paenibacillaceae</taxon>
        <taxon>Paenibacillus</taxon>
    </lineage>
</organism>
<dbReference type="Pfam" id="PF25199">
    <property type="entry name" value="nSTAND_NTPase5"/>
    <property type="match status" value="1"/>
</dbReference>
<dbReference type="RefSeq" id="WP_120748203.1">
    <property type="nucleotide sequence ID" value="NZ_RBAH01000010.1"/>
</dbReference>
<evidence type="ECO:0000259" key="1">
    <source>
        <dbReference type="Pfam" id="PF25199"/>
    </source>
</evidence>
<dbReference type="SUPFAM" id="SSF52540">
    <property type="entry name" value="P-loop containing nucleoside triphosphate hydrolases"/>
    <property type="match status" value="1"/>
</dbReference>
<proteinExistence type="predicted"/>
<gene>
    <name evidence="2" type="ORF">D7M11_15835</name>
</gene>